<reference evidence="1" key="1">
    <citation type="submission" date="2023-05" db="EMBL/GenBank/DDBJ databases">
        <authorList>
            <person name="Stuckert A."/>
        </authorList>
    </citation>
    <scope>NUCLEOTIDE SEQUENCE</scope>
</reference>
<dbReference type="Proteomes" id="UP001162483">
    <property type="component" value="Unassembled WGS sequence"/>
</dbReference>
<comment type="caution">
    <text evidence="1">The sequence shown here is derived from an EMBL/GenBank/DDBJ whole genome shotgun (WGS) entry which is preliminary data.</text>
</comment>
<keyword evidence="2" id="KW-1185">Reference proteome</keyword>
<gene>
    <name evidence="1" type="ORF">SPARVUS_LOCUS877291</name>
</gene>
<evidence type="ECO:0000313" key="1">
    <source>
        <dbReference type="EMBL" id="CAI9535548.1"/>
    </source>
</evidence>
<name>A0ABN9AI33_9NEOB</name>
<accession>A0ABN9AI33</accession>
<dbReference type="EMBL" id="CATNWA010000271">
    <property type="protein sequence ID" value="CAI9535548.1"/>
    <property type="molecule type" value="Genomic_DNA"/>
</dbReference>
<sequence>MMSGSDISFTTVHVITDWPISDHMNWDITQRSHTPLRNTVRAVIGHSLSHSTNLL</sequence>
<evidence type="ECO:0000313" key="2">
    <source>
        <dbReference type="Proteomes" id="UP001162483"/>
    </source>
</evidence>
<proteinExistence type="predicted"/>
<organism evidence="1 2">
    <name type="scientific">Staurois parvus</name>
    <dbReference type="NCBI Taxonomy" id="386267"/>
    <lineage>
        <taxon>Eukaryota</taxon>
        <taxon>Metazoa</taxon>
        <taxon>Chordata</taxon>
        <taxon>Craniata</taxon>
        <taxon>Vertebrata</taxon>
        <taxon>Euteleostomi</taxon>
        <taxon>Amphibia</taxon>
        <taxon>Batrachia</taxon>
        <taxon>Anura</taxon>
        <taxon>Neobatrachia</taxon>
        <taxon>Ranoidea</taxon>
        <taxon>Ranidae</taxon>
        <taxon>Staurois</taxon>
    </lineage>
</organism>
<protein>
    <submittedName>
        <fullName evidence="1">Uncharacterized protein</fullName>
    </submittedName>
</protein>